<evidence type="ECO:0000256" key="1">
    <source>
        <dbReference type="SAM" id="Phobius"/>
    </source>
</evidence>
<dbReference type="Proteomes" id="UP001412067">
    <property type="component" value="Unassembled WGS sequence"/>
</dbReference>
<sequence>MDGSNTPTSSESVIFATLAFSFMYVSSLILFYLALSEALNPDRHELTHCGDVPEEKYLVLKNLILP</sequence>
<name>A0ABR2MS15_9ASPA</name>
<evidence type="ECO:0000313" key="2">
    <source>
        <dbReference type="EMBL" id="KAK8966841.1"/>
    </source>
</evidence>
<keyword evidence="1" id="KW-0472">Membrane</keyword>
<reference evidence="2 3" key="1">
    <citation type="journal article" date="2022" name="Nat. Plants">
        <title>Genomes of leafy and leafless Platanthera orchids illuminate the evolution of mycoheterotrophy.</title>
        <authorList>
            <person name="Li M.H."/>
            <person name="Liu K.W."/>
            <person name="Li Z."/>
            <person name="Lu H.C."/>
            <person name="Ye Q.L."/>
            <person name="Zhang D."/>
            <person name="Wang J.Y."/>
            <person name="Li Y.F."/>
            <person name="Zhong Z.M."/>
            <person name="Liu X."/>
            <person name="Yu X."/>
            <person name="Liu D.K."/>
            <person name="Tu X.D."/>
            <person name="Liu B."/>
            <person name="Hao Y."/>
            <person name="Liao X.Y."/>
            <person name="Jiang Y.T."/>
            <person name="Sun W.H."/>
            <person name="Chen J."/>
            <person name="Chen Y.Q."/>
            <person name="Ai Y."/>
            <person name="Zhai J.W."/>
            <person name="Wu S.S."/>
            <person name="Zhou Z."/>
            <person name="Hsiao Y.Y."/>
            <person name="Wu W.L."/>
            <person name="Chen Y.Y."/>
            <person name="Lin Y.F."/>
            <person name="Hsu J.L."/>
            <person name="Li C.Y."/>
            <person name="Wang Z.W."/>
            <person name="Zhao X."/>
            <person name="Zhong W.Y."/>
            <person name="Ma X.K."/>
            <person name="Ma L."/>
            <person name="Huang J."/>
            <person name="Chen G.Z."/>
            <person name="Huang M.Z."/>
            <person name="Huang L."/>
            <person name="Peng D.H."/>
            <person name="Luo Y.B."/>
            <person name="Zou S.Q."/>
            <person name="Chen S.P."/>
            <person name="Lan S."/>
            <person name="Tsai W.C."/>
            <person name="Van de Peer Y."/>
            <person name="Liu Z.J."/>
        </authorList>
    </citation>
    <scope>NUCLEOTIDE SEQUENCE [LARGE SCALE GENOMIC DNA]</scope>
    <source>
        <strain evidence="2">Lor288</strain>
    </source>
</reference>
<proteinExistence type="predicted"/>
<accession>A0ABR2MS15</accession>
<comment type="caution">
    <text evidence="2">The sequence shown here is derived from an EMBL/GenBank/DDBJ whole genome shotgun (WGS) entry which is preliminary data.</text>
</comment>
<feature type="transmembrane region" description="Helical" evidence="1">
    <location>
        <begin position="12"/>
        <end position="35"/>
    </location>
</feature>
<keyword evidence="1" id="KW-0812">Transmembrane</keyword>
<protein>
    <submittedName>
        <fullName evidence="2">Uncharacterized protein</fullName>
    </submittedName>
</protein>
<gene>
    <name evidence="2" type="ORF">KSP40_PGU013864</name>
</gene>
<organism evidence="2 3">
    <name type="scientific">Platanthera guangdongensis</name>
    <dbReference type="NCBI Taxonomy" id="2320717"/>
    <lineage>
        <taxon>Eukaryota</taxon>
        <taxon>Viridiplantae</taxon>
        <taxon>Streptophyta</taxon>
        <taxon>Embryophyta</taxon>
        <taxon>Tracheophyta</taxon>
        <taxon>Spermatophyta</taxon>
        <taxon>Magnoliopsida</taxon>
        <taxon>Liliopsida</taxon>
        <taxon>Asparagales</taxon>
        <taxon>Orchidaceae</taxon>
        <taxon>Orchidoideae</taxon>
        <taxon>Orchideae</taxon>
        <taxon>Orchidinae</taxon>
        <taxon>Platanthera</taxon>
    </lineage>
</organism>
<keyword evidence="3" id="KW-1185">Reference proteome</keyword>
<dbReference type="EMBL" id="JBBWWR010000005">
    <property type="protein sequence ID" value="KAK8966841.1"/>
    <property type="molecule type" value="Genomic_DNA"/>
</dbReference>
<evidence type="ECO:0000313" key="3">
    <source>
        <dbReference type="Proteomes" id="UP001412067"/>
    </source>
</evidence>
<keyword evidence="1" id="KW-1133">Transmembrane helix</keyword>